<name>A0A087AC66_9BIFI</name>
<dbReference type="AlphaFoldDB" id="A0A087AC66"/>
<gene>
    <name evidence="3" type="ORF">BcFMB_00605</name>
    <name evidence="4" type="ORF">BCHO_1478</name>
</gene>
<dbReference type="RefSeq" id="WP_024540480.1">
    <property type="nucleotide sequence ID" value="NZ_CP018044.1"/>
</dbReference>
<evidence type="ECO:0000313" key="5">
    <source>
        <dbReference type="Proteomes" id="UP000028995"/>
    </source>
</evidence>
<reference evidence="4 5" key="1">
    <citation type="submission" date="2014-03" db="EMBL/GenBank/DDBJ databases">
        <title>Genomics of Bifidobacteria.</title>
        <authorList>
            <person name="Ventura M."/>
            <person name="Milani C."/>
            <person name="Lugli G.A."/>
        </authorList>
    </citation>
    <scope>NUCLEOTIDE SEQUENCE [LARGE SCALE GENOMIC DNA]</scope>
    <source>
        <strain evidence="4 5">LMG 10510</strain>
    </source>
</reference>
<proteinExistence type="predicted"/>
<dbReference type="eggNOG" id="ENOG5031W65">
    <property type="taxonomic scope" value="Bacteria"/>
</dbReference>
<feature type="region of interest" description="Disordered" evidence="2">
    <location>
        <begin position="42"/>
        <end position="70"/>
    </location>
</feature>
<protein>
    <submittedName>
        <fullName evidence="4">Uncharacterized protein</fullName>
    </submittedName>
</protein>
<dbReference type="Proteomes" id="UP000028995">
    <property type="component" value="Unassembled WGS sequence"/>
</dbReference>
<feature type="coiled-coil region" evidence="1">
    <location>
        <begin position="5"/>
        <end position="32"/>
    </location>
</feature>
<dbReference type="EMBL" id="CP018044">
    <property type="protein sequence ID" value="ATU19682.1"/>
    <property type="molecule type" value="Genomic_DNA"/>
</dbReference>
<sequence length="70" mass="8136">MTDMTEQMKKNFEEIKERIDEHKDDFEGVKDSAEKIAGKLKDAKEGWESARAEKGDKNEIAKDEETHQTH</sequence>
<evidence type="ECO:0000313" key="6">
    <source>
        <dbReference type="Proteomes" id="UP000229907"/>
    </source>
</evidence>
<dbReference type="KEGG" id="bcho:BcFMB_00605"/>
<dbReference type="Proteomes" id="UP000229907">
    <property type="component" value="Chromosome"/>
</dbReference>
<accession>A0A087AC66</accession>
<evidence type="ECO:0000256" key="1">
    <source>
        <dbReference type="SAM" id="Coils"/>
    </source>
</evidence>
<dbReference type="EMBL" id="JGYU01000010">
    <property type="protein sequence ID" value="KFI56366.1"/>
    <property type="molecule type" value="Genomic_DNA"/>
</dbReference>
<keyword evidence="5" id="KW-1185">Reference proteome</keyword>
<evidence type="ECO:0000313" key="3">
    <source>
        <dbReference type="EMBL" id="ATU19682.1"/>
    </source>
</evidence>
<reference evidence="3 6" key="2">
    <citation type="submission" date="2016-11" db="EMBL/GenBank/DDBJ databases">
        <title>complete genome sequence of Bifidobacterium choerinum strain FMB-1.</title>
        <authorList>
            <person name="Park C.-S."/>
            <person name="Jung D.-H."/>
            <person name="Choi D.-S."/>
        </authorList>
    </citation>
    <scope>NUCLEOTIDE SEQUENCE [LARGE SCALE GENOMIC DNA]</scope>
    <source>
        <strain evidence="3 6">FMB-1</strain>
    </source>
</reference>
<dbReference type="STRING" id="35760.BCHO_1478"/>
<dbReference type="OrthoDB" id="3233817at2"/>
<evidence type="ECO:0000313" key="4">
    <source>
        <dbReference type="EMBL" id="KFI56366.1"/>
    </source>
</evidence>
<evidence type="ECO:0000256" key="2">
    <source>
        <dbReference type="SAM" id="MobiDB-lite"/>
    </source>
</evidence>
<keyword evidence="1" id="KW-0175">Coiled coil</keyword>
<organism evidence="4 5">
    <name type="scientific">Bifidobacterium choerinum</name>
    <dbReference type="NCBI Taxonomy" id="35760"/>
    <lineage>
        <taxon>Bacteria</taxon>
        <taxon>Bacillati</taxon>
        <taxon>Actinomycetota</taxon>
        <taxon>Actinomycetes</taxon>
        <taxon>Bifidobacteriales</taxon>
        <taxon>Bifidobacteriaceae</taxon>
        <taxon>Bifidobacterium</taxon>
    </lineage>
</organism>